<evidence type="ECO:0000256" key="3">
    <source>
        <dbReference type="SAM" id="MobiDB-lite"/>
    </source>
</evidence>
<dbReference type="SMART" id="SM00382">
    <property type="entry name" value="AAA"/>
    <property type="match status" value="1"/>
</dbReference>
<feature type="region of interest" description="Disordered" evidence="3">
    <location>
        <begin position="694"/>
        <end position="728"/>
    </location>
</feature>
<sequence length="888" mass="101661">MNYSLWCSKGREKYTVYVATEELRGPVRINDVYAYAEYSPQLCSCNSILVGEFYATKVDCRKNVNVQKVDLPRAGIVYYKGKVEGLKAVRVLKTGTRIDKGEVLRMYERRECLCVPLPYYWEKEMEIGMDATVKRIFNNCYSVMNTNACITGEKERCSMQKENSNAQSNRCNDNEHIMHYGKSNGSASDSCNTDDHSCNEALNDEELSGGINDECLSDGKKNDNTNRIETEKNTNKNDEYFVVDEQTVFINVRNKCFTKRIYQDINPILKAYARAFNSNYFPKKLKNSKIDPIDTIVLSGEVGTGKRTFCMIVNDFLCANMKVEVYKRANLIRADEDEDNILDSYREFVEKTKEVFFFIVHTKRSFNFYQLGNVCDVKFSRPDRGAVQRILRDYGLDALNDAVGMNYYEIFNLIGEYRVYGNYGCVKKGYITLTDKRNNTCSVSSSSADNQYNHARVVSSGSEYYDSCIDDKAILTDKLQNLHLTENDASIIDDYLIRINRRTKRIQQHTFKNIAGYDDIKDLLGECLTRRYPKLIDYPTGILLYGPPGCSKTLFARSLSSTFNYNFVYFSASSIKSKWVGESERNLRDKFREAELMQPSLLFIDEIDAIATNRDTSHNHEVSLVNTLLSLMDGIDKRQTVVFGSTNRRNGIDKALLRPGRFDKHVYIGLPDEYDRKEIIRMYLYKEYDEDANNSNYSNASYNDKSAGSNDSNASYNDSNASSNYSNASSIGGNASYNDKSAGSNDSNVYNTNNIFAGKLCKENETNFKIKERNVKENKTVNLNINDIQTGDTISKEERRNKKKEVLGKNNVLRCKICLSPLVRRTFCYVKWSIIIKHTDGMSGAELKAAVNEGKMIFARRHRTNECIGMNWTSYILQGVQIIKEYKE</sequence>
<dbReference type="Gene3D" id="1.10.8.60">
    <property type="match status" value="1"/>
</dbReference>
<dbReference type="Proteomes" id="UP000011185">
    <property type="component" value="Unassembled WGS sequence"/>
</dbReference>
<dbReference type="FunFam" id="3.40.50.300:FF:000061">
    <property type="entry name" value="ATPase family, AAA domain-containing 2"/>
    <property type="match status" value="1"/>
</dbReference>
<dbReference type="InterPro" id="IPR003959">
    <property type="entry name" value="ATPase_AAA_core"/>
</dbReference>
<keyword evidence="6" id="KW-1185">Reference proteome</keyword>
<evidence type="ECO:0000313" key="6">
    <source>
        <dbReference type="Proteomes" id="UP000011185"/>
    </source>
</evidence>
<proteinExistence type="predicted"/>
<reference evidence="5 6" key="1">
    <citation type="journal article" date="2012" name="PLoS Pathog.">
        <title>The genome of the obligate intracellular parasite Trachipleistophora hominis: new insights into microsporidian genome dynamics and reductive evolution.</title>
        <authorList>
            <person name="Heinz E."/>
            <person name="Williams T.A."/>
            <person name="Nakjang S."/>
            <person name="Noel C.J."/>
            <person name="Swan D.C."/>
            <person name="Goldberg A.V."/>
            <person name="Harris S.R."/>
            <person name="Weinmaier T."/>
            <person name="Markert S."/>
            <person name="Becher D."/>
            <person name="Bernhardt J."/>
            <person name="Dagan T."/>
            <person name="Hacker C."/>
            <person name="Lucocq J.M."/>
            <person name="Schweder T."/>
            <person name="Rattei T."/>
            <person name="Hall N."/>
            <person name="Hirt R.P."/>
            <person name="Embley T.M."/>
        </authorList>
    </citation>
    <scope>NUCLEOTIDE SEQUENCE [LARGE SCALE GENOMIC DNA]</scope>
</reference>
<dbReference type="PANTHER" id="PTHR23077">
    <property type="entry name" value="AAA-FAMILY ATPASE"/>
    <property type="match status" value="1"/>
</dbReference>
<dbReference type="EC" id="3.6.4.3" evidence="5"/>
<organism evidence="5 6">
    <name type="scientific">Trachipleistophora hominis</name>
    <name type="common">Microsporidian parasite</name>
    <dbReference type="NCBI Taxonomy" id="72359"/>
    <lineage>
        <taxon>Eukaryota</taxon>
        <taxon>Fungi</taxon>
        <taxon>Fungi incertae sedis</taxon>
        <taxon>Microsporidia</taxon>
        <taxon>Pleistophoridae</taxon>
        <taxon>Trachipleistophora</taxon>
    </lineage>
</organism>
<dbReference type="GO" id="GO:0016887">
    <property type="term" value="F:ATP hydrolysis activity"/>
    <property type="evidence" value="ECO:0007669"/>
    <property type="project" value="InterPro"/>
</dbReference>
<dbReference type="VEuPathDB" id="MicrosporidiaDB:THOM_3230"/>
<dbReference type="InParanoid" id="L7JRE7"/>
<dbReference type="STRING" id="72359.L7JRE7"/>
<accession>L7JRE7</accession>
<keyword evidence="1" id="KW-0547">Nucleotide-binding</keyword>
<evidence type="ECO:0000313" key="5">
    <source>
        <dbReference type="EMBL" id="ELQ73855.1"/>
    </source>
</evidence>
<dbReference type="EMBL" id="JH994100">
    <property type="protein sequence ID" value="ELQ73855.1"/>
    <property type="molecule type" value="Genomic_DNA"/>
</dbReference>
<keyword evidence="2" id="KW-0067">ATP-binding</keyword>
<dbReference type="InterPro" id="IPR003593">
    <property type="entry name" value="AAA+_ATPase"/>
</dbReference>
<evidence type="ECO:0000256" key="1">
    <source>
        <dbReference type="ARBA" id="ARBA00022741"/>
    </source>
</evidence>
<feature type="domain" description="AAA+ ATPase" evidence="4">
    <location>
        <begin position="538"/>
        <end position="672"/>
    </location>
</feature>
<dbReference type="InterPro" id="IPR050168">
    <property type="entry name" value="AAA_ATPase_domain"/>
</dbReference>
<dbReference type="OMA" id="VYAYAEY"/>
<dbReference type="InterPro" id="IPR027417">
    <property type="entry name" value="P-loop_NTPase"/>
</dbReference>
<dbReference type="EC" id="3.6.1.3" evidence="5"/>
<dbReference type="HOGENOM" id="CLU_327653_0_0_1"/>
<protein>
    <submittedName>
        <fullName evidence="5">AAA+-type ATPase</fullName>
        <ecNumber evidence="5">3.6.1.3</ecNumber>
        <ecNumber evidence="5">3.6.4.3</ecNumber>
    </submittedName>
</protein>
<dbReference type="AlphaFoldDB" id="L7JRE7"/>
<dbReference type="SUPFAM" id="SSF52540">
    <property type="entry name" value="P-loop containing nucleoside triphosphate hydrolases"/>
    <property type="match status" value="1"/>
</dbReference>
<name>L7JRE7_TRAHO</name>
<evidence type="ECO:0000256" key="2">
    <source>
        <dbReference type="ARBA" id="ARBA00022840"/>
    </source>
</evidence>
<dbReference type="Pfam" id="PF00004">
    <property type="entry name" value="AAA"/>
    <property type="match status" value="1"/>
</dbReference>
<keyword evidence="5" id="KW-0378">Hydrolase</keyword>
<evidence type="ECO:0000259" key="4">
    <source>
        <dbReference type="SMART" id="SM00382"/>
    </source>
</evidence>
<dbReference type="OrthoDB" id="10412623at2759"/>
<dbReference type="GO" id="GO:0005524">
    <property type="term" value="F:ATP binding"/>
    <property type="evidence" value="ECO:0007669"/>
    <property type="project" value="UniProtKB-KW"/>
</dbReference>
<dbReference type="Gene3D" id="3.40.50.300">
    <property type="entry name" value="P-loop containing nucleotide triphosphate hydrolases"/>
    <property type="match status" value="1"/>
</dbReference>
<gene>
    <name evidence="5" type="ORF">THOM_3230</name>
</gene>